<evidence type="ECO:0000256" key="2">
    <source>
        <dbReference type="SAM" id="Phobius"/>
    </source>
</evidence>
<evidence type="ECO:0000256" key="1">
    <source>
        <dbReference type="SAM" id="MobiDB-lite"/>
    </source>
</evidence>
<feature type="transmembrane region" description="Helical" evidence="2">
    <location>
        <begin position="120"/>
        <end position="138"/>
    </location>
</feature>
<organism evidence="3 4">
    <name type="scientific">Stylosanthes scabra</name>
    <dbReference type="NCBI Taxonomy" id="79078"/>
    <lineage>
        <taxon>Eukaryota</taxon>
        <taxon>Viridiplantae</taxon>
        <taxon>Streptophyta</taxon>
        <taxon>Embryophyta</taxon>
        <taxon>Tracheophyta</taxon>
        <taxon>Spermatophyta</taxon>
        <taxon>Magnoliopsida</taxon>
        <taxon>eudicotyledons</taxon>
        <taxon>Gunneridae</taxon>
        <taxon>Pentapetalae</taxon>
        <taxon>rosids</taxon>
        <taxon>fabids</taxon>
        <taxon>Fabales</taxon>
        <taxon>Fabaceae</taxon>
        <taxon>Papilionoideae</taxon>
        <taxon>50 kb inversion clade</taxon>
        <taxon>dalbergioids sensu lato</taxon>
        <taxon>Dalbergieae</taxon>
        <taxon>Pterocarpus clade</taxon>
        <taxon>Stylosanthes</taxon>
    </lineage>
</organism>
<keyword evidence="2" id="KW-0812">Transmembrane</keyword>
<sequence length="146" mass="16273">MLGSSSVVSGSSSRSRSHGSLARSPNRARYGKVPHWCGCSMRPVLRWSGTEANPDRPFFGCPNYNTAGKRWCGLFVWANVGEEECMPGKNEEQYGSEFMKKNLTCRISNVEDEIRKLKRWIAVLAVLVIGFIFVIVVGEKIGKNPC</sequence>
<protein>
    <recommendedName>
        <fullName evidence="5">Zinc finger GRF-type domain-containing protein</fullName>
    </recommendedName>
</protein>
<evidence type="ECO:0000313" key="3">
    <source>
        <dbReference type="EMBL" id="MED6195913.1"/>
    </source>
</evidence>
<keyword evidence="4" id="KW-1185">Reference proteome</keyword>
<feature type="compositionally biased region" description="Low complexity" evidence="1">
    <location>
        <begin position="1"/>
        <end position="20"/>
    </location>
</feature>
<dbReference type="EMBL" id="JASCZI010211688">
    <property type="protein sequence ID" value="MED6195913.1"/>
    <property type="molecule type" value="Genomic_DNA"/>
</dbReference>
<dbReference type="Proteomes" id="UP001341840">
    <property type="component" value="Unassembled WGS sequence"/>
</dbReference>
<evidence type="ECO:0000313" key="4">
    <source>
        <dbReference type="Proteomes" id="UP001341840"/>
    </source>
</evidence>
<feature type="region of interest" description="Disordered" evidence="1">
    <location>
        <begin position="1"/>
        <end position="27"/>
    </location>
</feature>
<accession>A0ABU6XG51</accession>
<evidence type="ECO:0008006" key="5">
    <source>
        <dbReference type="Google" id="ProtNLM"/>
    </source>
</evidence>
<name>A0ABU6XG51_9FABA</name>
<proteinExistence type="predicted"/>
<keyword evidence="2" id="KW-1133">Transmembrane helix</keyword>
<reference evidence="3 4" key="1">
    <citation type="journal article" date="2023" name="Plants (Basel)">
        <title>Bridging the Gap: Combining Genomics and Transcriptomics Approaches to Understand Stylosanthes scabra, an Orphan Legume from the Brazilian Caatinga.</title>
        <authorList>
            <person name="Ferreira-Neto J.R.C."/>
            <person name="da Silva M.D."/>
            <person name="Binneck E."/>
            <person name="de Melo N.F."/>
            <person name="da Silva R.H."/>
            <person name="de Melo A.L.T.M."/>
            <person name="Pandolfi V."/>
            <person name="Bustamante F.O."/>
            <person name="Brasileiro-Vidal A.C."/>
            <person name="Benko-Iseppon A.M."/>
        </authorList>
    </citation>
    <scope>NUCLEOTIDE SEQUENCE [LARGE SCALE GENOMIC DNA]</scope>
    <source>
        <tissue evidence="3">Leaves</tissue>
    </source>
</reference>
<gene>
    <name evidence="3" type="ORF">PIB30_042302</name>
</gene>
<keyword evidence="2" id="KW-0472">Membrane</keyword>
<comment type="caution">
    <text evidence="3">The sequence shown here is derived from an EMBL/GenBank/DDBJ whole genome shotgun (WGS) entry which is preliminary data.</text>
</comment>